<protein>
    <recommendedName>
        <fullName evidence="4">DUF1735 domain-containing protein</fullName>
    </recommendedName>
</protein>
<reference evidence="2 3" key="1">
    <citation type="submission" date="2018-06" db="EMBL/GenBank/DDBJ databases">
        <authorList>
            <consortium name="Pathogen Informatics"/>
            <person name="Doyle S."/>
        </authorList>
    </citation>
    <scope>NUCLEOTIDE SEQUENCE [LARGE SCALE GENOMIC DNA]</scope>
    <source>
        <strain evidence="2 3">NCTC13533</strain>
    </source>
</reference>
<accession>A0A376DQP7</accession>
<dbReference type="EMBL" id="UFVQ01000003">
    <property type="protein sequence ID" value="STC93524.1"/>
    <property type="molecule type" value="Genomic_DNA"/>
</dbReference>
<dbReference type="PROSITE" id="PS51257">
    <property type="entry name" value="PROKAR_LIPOPROTEIN"/>
    <property type="match status" value="1"/>
</dbReference>
<name>A0A376DQP7_CHRCU</name>
<dbReference type="Gene3D" id="3.90.840.10">
    <property type="entry name" value="Thiol-activated cytolysin superfamily/Thiol-activated cytolysin, alpha-beta domain"/>
    <property type="match status" value="1"/>
</dbReference>
<dbReference type="GO" id="GO:0015485">
    <property type="term" value="F:cholesterol binding"/>
    <property type="evidence" value="ECO:0007669"/>
    <property type="project" value="InterPro"/>
</dbReference>
<dbReference type="InterPro" id="IPR036359">
    <property type="entry name" value="Thiol_cytolysin_sf"/>
</dbReference>
<keyword evidence="1" id="KW-0732">Signal</keyword>
<sequence>MKRIIVPIALLVVATISSISCRQDINEETTTVLEGAKASKGINPVVSVPSKYLNYDEVSVGGKQVASKTTTVTLNSDQMVVTSPNKTFIGGVYNSTTLDNLSYTPISYPVKPITVSYSFPSDFIVDTIEKPTLSSMRSSIFKAMQSANFSGQQSLAFDYNIKQFSYYSELKIAFGANVNIGSIFSIDISGSNNKVKRNTGIFAKFTQKNFTIDMDLPDNGNIFKNESDLNLAASKIRFTSILSLTEDWESSLWNLTIRITKQRLL</sequence>
<organism evidence="2 3">
    <name type="scientific">Chryseobacterium carnipullorum</name>
    <dbReference type="NCBI Taxonomy" id="1124835"/>
    <lineage>
        <taxon>Bacteria</taxon>
        <taxon>Pseudomonadati</taxon>
        <taxon>Bacteroidota</taxon>
        <taxon>Flavobacteriia</taxon>
        <taxon>Flavobacteriales</taxon>
        <taxon>Weeksellaceae</taxon>
        <taxon>Chryseobacterium group</taxon>
        <taxon>Chryseobacterium</taxon>
    </lineage>
</organism>
<proteinExistence type="predicted"/>
<evidence type="ECO:0000256" key="1">
    <source>
        <dbReference type="SAM" id="SignalP"/>
    </source>
</evidence>
<feature type="chain" id="PRO_5016820218" description="DUF1735 domain-containing protein" evidence="1">
    <location>
        <begin position="23"/>
        <end position="265"/>
    </location>
</feature>
<gene>
    <name evidence="2" type="ORF">NCTC13533_00898</name>
</gene>
<dbReference type="SUPFAM" id="SSF56978">
    <property type="entry name" value="Perfringolysin"/>
    <property type="match status" value="1"/>
</dbReference>
<dbReference type="Proteomes" id="UP000255224">
    <property type="component" value="Unassembled WGS sequence"/>
</dbReference>
<dbReference type="InterPro" id="IPR036363">
    <property type="entry name" value="Thiol_cytolysin_ab_sf"/>
</dbReference>
<evidence type="ECO:0008006" key="4">
    <source>
        <dbReference type="Google" id="ProtNLM"/>
    </source>
</evidence>
<evidence type="ECO:0000313" key="2">
    <source>
        <dbReference type="EMBL" id="STC93524.1"/>
    </source>
</evidence>
<dbReference type="RefSeq" id="WP_228425856.1">
    <property type="nucleotide sequence ID" value="NZ_UFVQ01000003.1"/>
</dbReference>
<dbReference type="STRING" id="297244.SAMN05421639_10448"/>
<evidence type="ECO:0000313" key="3">
    <source>
        <dbReference type="Proteomes" id="UP000255224"/>
    </source>
</evidence>
<dbReference type="AlphaFoldDB" id="A0A376DQP7"/>
<feature type="signal peptide" evidence="1">
    <location>
        <begin position="1"/>
        <end position="22"/>
    </location>
</feature>